<keyword evidence="2" id="KW-1185">Reference proteome</keyword>
<accession>F5YNA6</accession>
<dbReference type="KEGG" id="tpi:TREPR_0089"/>
<name>F5YNA6_TREPZ</name>
<dbReference type="STRING" id="545694.TREPR_0089"/>
<reference evidence="2" key="1">
    <citation type="submission" date="2009-12" db="EMBL/GenBank/DDBJ databases">
        <title>Complete sequence of Treponema primitia strain ZAS-2.</title>
        <authorList>
            <person name="Tetu S.G."/>
            <person name="Matson E."/>
            <person name="Ren Q."/>
            <person name="Seshadri R."/>
            <person name="Elbourne L."/>
            <person name="Hassan K.A."/>
            <person name="Durkin A."/>
            <person name="Radune D."/>
            <person name="Mohamoud Y."/>
            <person name="Shay R."/>
            <person name="Jin S."/>
            <person name="Zhang X."/>
            <person name="Lucey K."/>
            <person name="Ballor N.R."/>
            <person name="Ottesen E."/>
            <person name="Rosenthal R."/>
            <person name="Allen A."/>
            <person name="Leadbetter J.R."/>
            <person name="Paulsen I.T."/>
        </authorList>
    </citation>
    <scope>NUCLEOTIDE SEQUENCE [LARGE SCALE GENOMIC DNA]</scope>
    <source>
        <strain evidence="2">ATCC BAA-887 / DSM 12427 / ZAS-2</strain>
    </source>
</reference>
<gene>
    <name evidence="1" type="ordered locus">TREPR_0089</name>
</gene>
<dbReference type="AlphaFoldDB" id="F5YNA6"/>
<evidence type="ECO:0000313" key="1">
    <source>
        <dbReference type="EMBL" id="AEF86060.1"/>
    </source>
</evidence>
<dbReference type="OrthoDB" id="9771212at2"/>
<dbReference type="Proteomes" id="UP000009223">
    <property type="component" value="Chromosome"/>
</dbReference>
<reference evidence="1 2" key="2">
    <citation type="journal article" date="2011" name="ISME J.">
        <title>RNA-seq reveals cooperative metabolic interactions between two termite-gut spirochete species in co-culture.</title>
        <authorList>
            <person name="Rosenthal A.Z."/>
            <person name="Matson E.G."/>
            <person name="Eldar A."/>
            <person name="Leadbetter J.R."/>
        </authorList>
    </citation>
    <scope>NUCLEOTIDE SEQUENCE [LARGE SCALE GENOMIC DNA]</scope>
    <source>
        <strain evidence="2">ATCC BAA-887 / DSM 12427 / ZAS-2</strain>
    </source>
</reference>
<proteinExistence type="predicted"/>
<dbReference type="Pfam" id="PF08902">
    <property type="entry name" value="DUF1848"/>
    <property type="match status" value="1"/>
</dbReference>
<dbReference type="RefSeq" id="WP_015706374.1">
    <property type="nucleotide sequence ID" value="NC_015578.1"/>
</dbReference>
<evidence type="ECO:0000313" key="2">
    <source>
        <dbReference type="Proteomes" id="UP000009223"/>
    </source>
</evidence>
<dbReference type="EMBL" id="CP001843">
    <property type="protein sequence ID" value="AEF86060.1"/>
    <property type="molecule type" value="Genomic_DNA"/>
</dbReference>
<evidence type="ECO:0008006" key="3">
    <source>
        <dbReference type="Google" id="ProtNLM"/>
    </source>
</evidence>
<protein>
    <recommendedName>
        <fullName evidence="3">DNA repair photolyase</fullName>
    </recommendedName>
</protein>
<organism evidence="1 2">
    <name type="scientific">Treponema primitia (strain ATCC BAA-887 / DSM 12427 / ZAS-2)</name>
    <dbReference type="NCBI Taxonomy" id="545694"/>
    <lineage>
        <taxon>Bacteria</taxon>
        <taxon>Pseudomonadati</taxon>
        <taxon>Spirochaetota</taxon>
        <taxon>Spirochaetia</taxon>
        <taxon>Spirochaetales</taxon>
        <taxon>Treponemataceae</taxon>
        <taxon>Treponema</taxon>
    </lineage>
</organism>
<dbReference type="InterPro" id="IPR014998">
    <property type="entry name" value="DUF1848"/>
</dbReference>
<sequence length="293" mass="32776">MIISVSRRCDIPRFQFDWFMERLDTGFVDVPNPFNRKQLRRVSLSPGDEAEDAQVLIFWTRDPRPILERGTELEERGHRFCVMTTLTTYPALLEPNPPPTEAVIAAMRELSDRFGPKRIIWRYDPVLLSNITDAAFHLRNFKALANSLSGAVSRVIISVYDEYAAAKRRLAALEQGGAFRVLPHYAGEGPGTELLPKLRGELRCMWRTLLARLAETAADAGMTMQSCAEAEDMTNLGIIPGACIDGELIRKLWGIEAAGKDKNQRPHCRCALSADIGSYGPCPAGCVYCYARR</sequence>
<dbReference type="HOGENOM" id="CLU_069130_0_0_12"/>
<dbReference type="eggNOG" id="COG1533">
    <property type="taxonomic scope" value="Bacteria"/>
</dbReference>